<feature type="region of interest" description="Disordered" evidence="1">
    <location>
        <begin position="310"/>
        <end position="349"/>
    </location>
</feature>
<organism evidence="2 3">
    <name type="scientific">Linum trigynum</name>
    <dbReference type="NCBI Taxonomy" id="586398"/>
    <lineage>
        <taxon>Eukaryota</taxon>
        <taxon>Viridiplantae</taxon>
        <taxon>Streptophyta</taxon>
        <taxon>Embryophyta</taxon>
        <taxon>Tracheophyta</taxon>
        <taxon>Spermatophyta</taxon>
        <taxon>Magnoliopsida</taxon>
        <taxon>eudicotyledons</taxon>
        <taxon>Gunneridae</taxon>
        <taxon>Pentapetalae</taxon>
        <taxon>rosids</taxon>
        <taxon>fabids</taxon>
        <taxon>Malpighiales</taxon>
        <taxon>Linaceae</taxon>
        <taxon>Linum</taxon>
    </lineage>
</organism>
<evidence type="ECO:0000313" key="3">
    <source>
        <dbReference type="Proteomes" id="UP001497516"/>
    </source>
</evidence>
<dbReference type="AlphaFoldDB" id="A0AAV2FTZ6"/>
<dbReference type="Proteomes" id="UP001497516">
    <property type="component" value="Chromosome 7"/>
</dbReference>
<evidence type="ECO:0000256" key="1">
    <source>
        <dbReference type="SAM" id="MobiDB-lite"/>
    </source>
</evidence>
<reference evidence="2 3" key="1">
    <citation type="submission" date="2024-04" db="EMBL/GenBank/DDBJ databases">
        <authorList>
            <person name="Fracassetti M."/>
        </authorList>
    </citation>
    <scope>NUCLEOTIDE SEQUENCE [LARGE SCALE GENOMIC DNA]</scope>
</reference>
<evidence type="ECO:0000313" key="2">
    <source>
        <dbReference type="EMBL" id="CAL1401502.1"/>
    </source>
</evidence>
<sequence length="349" mass="39177">MVITNPQLHSAVEFNNQGFRTGREYARRQRFSFCPEAVRMFYVNIKRGPGPEPLFFTTVVYNHKIRVTPDLLGFVLSLPHSGLQASFDGEFHALGFDLLGSVSQLTYDTGRYFPHHLAAGRLPDDLKVFHWFITRCWLPRDLRSSDVLHPTDLWILSNARAHQPISFASLVFRHMIRFGDGNYSGNLPFGPFITRLLYRLHFDLRDKVTLCNVLEDLRPNHILVLLDVDVGHRKLVTGLGGGAGSFPASSEETSLDQVPALVPALISAAVSAIDAEVLKIKTSGTDQDDLSRTSIRLMVCKERLELMQASQGDLEDEAVPAPENFDPMSSDSENDDDISDYESPLKYPF</sequence>
<proteinExistence type="predicted"/>
<protein>
    <submittedName>
        <fullName evidence="2">Uncharacterized protein</fullName>
    </submittedName>
</protein>
<gene>
    <name evidence="2" type="ORF">LTRI10_LOCUS41555</name>
</gene>
<name>A0AAV2FTZ6_9ROSI</name>
<dbReference type="EMBL" id="OZ034820">
    <property type="protein sequence ID" value="CAL1401502.1"/>
    <property type="molecule type" value="Genomic_DNA"/>
</dbReference>
<keyword evidence="3" id="KW-1185">Reference proteome</keyword>
<accession>A0AAV2FTZ6</accession>